<feature type="transmembrane region" description="Helical" evidence="1">
    <location>
        <begin position="236"/>
        <end position="257"/>
    </location>
</feature>
<name>A0A9X1HUY7_9BACT</name>
<dbReference type="Proteomes" id="UP001139409">
    <property type="component" value="Unassembled WGS sequence"/>
</dbReference>
<feature type="transmembrane region" description="Helical" evidence="1">
    <location>
        <begin position="308"/>
        <end position="330"/>
    </location>
</feature>
<protein>
    <submittedName>
        <fullName evidence="4">DUF5009 domain-containing protein</fullName>
    </submittedName>
</protein>
<comment type="caution">
    <text evidence="4">The sequence shown here is derived from an EMBL/GenBank/DDBJ whole genome shotgun (WGS) entry which is preliminary data.</text>
</comment>
<evidence type="ECO:0000313" key="5">
    <source>
        <dbReference type="EMBL" id="MCA6077755.1"/>
    </source>
</evidence>
<dbReference type="Pfam" id="PF16401">
    <property type="entry name" value="DUF5009"/>
    <property type="match status" value="1"/>
</dbReference>
<evidence type="ECO:0000313" key="3">
    <source>
        <dbReference type="EMBL" id="MCA6075450.1"/>
    </source>
</evidence>
<keyword evidence="1" id="KW-1133">Transmembrane helix</keyword>
<feature type="transmembrane region" description="Helical" evidence="1">
    <location>
        <begin position="269"/>
        <end position="288"/>
    </location>
</feature>
<keyword evidence="1" id="KW-0812">Transmembrane</keyword>
<accession>A0A9X1HUY7</accession>
<dbReference type="EMBL" id="JAIXNE010000003">
    <property type="protein sequence ID" value="MCA6076627.1"/>
    <property type="molecule type" value="Genomic_DNA"/>
</dbReference>
<gene>
    <name evidence="3" type="ORF">LDX50_11260</name>
    <name evidence="4" type="ORF">LDX50_17230</name>
    <name evidence="5" type="ORF">LDX50_22950</name>
</gene>
<dbReference type="PANTHER" id="PTHR31061">
    <property type="entry name" value="LD22376P"/>
    <property type="match status" value="1"/>
</dbReference>
<keyword evidence="1" id="KW-0472">Membrane</keyword>
<feature type="transmembrane region" description="Helical" evidence="1">
    <location>
        <begin position="153"/>
        <end position="172"/>
    </location>
</feature>
<dbReference type="PANTHER" id="PTHR31061:SF24">
    <property type="entry name" value="LD22376P"/>
    <property type="match status" value="1"/>
</dbReference>
<feature type="domain" description="DUF5009" evidence="2">
    <location>
        <begin position="11"/>
        <end position="106"/>
    </location>
</feature>
<dbReference type="EMBL" id="JAIXNE010000004">
    <property type="protein sequence ID" value="MCA6077755.1"/>
    <property type="molecule type" value="Genomic_DNA"/>
</dbReference>
<reference evidence="4" key="1">
    <citation type="submission" date="2021-09" db="EMBL/GenBank/DDBJ databases">
        <title>Fulvivirga sp. isolated from coastal sediment.</title>
        <authorList>
            <person name="Yu H."/>
        </authorList>
    </citation>
    <scope>NUCLEOTIDE SEQUENCE</scope>
    <source>
        <strain evidence="4">1062</strain>
    </source>
</reference>
<proteinExistence type="predicted"/>
<organism evidence="4 6">
    <name type="scientific">Fulvivirga sedimenti</name>
    <dbReference type="NCBI Taxonomy" id="2879465"/>
    <lineage>
        <taxon>Bacteria</taxon>
        <taxon>Pseudomonadati</taxon>
        <taxon>Bacteroidota</taxon>
        <taxon>Cytophagia</taxon>
        <taxon>Cytophagales</taxon>
        <taxon>Fulvivirgaceae</taxon>
        <taxon>Fulvivirga</taxon>
    </lineage>
</organism>
<evidence type="ECO:0000313" key="4">
    <source>
        <dbReference type="EMBL" id="MCA6076627.1"/>
    </source>
</evidence>
<feature type="transmembrane region" description="Helical" evidence="1">
    <location>
        <begin position="58"/>
        <end position="81"/>
    </location>
</feature>
<dbReference type="AlphaFoldDB" id="A0A9X1HUY7"/>
<evidence type="ECO:0000259" key="2">
    <source>
        <dbReference type="Pfam" id="PF16401"/>
    </source>
</evidence>
<sequence length="366" mass="41623">MNANISTARIESIDVVRGLDMLGIILLDQFFWALYSGVDTPFTQFMAHQFDHPDWTGNTIYDIIMPLFLFTVGAVIPFSLSKRIRETNSNRDIYLKIGRRFLILFVLGWIVQGNLLELDIDRFYIFSNTLQAIAVGYVVSCLCYMHLSKKGQYAVFTFCLVAFTLILLTISVPGSEAGLLLPDENIALYFDRLVFDRFEDQTQYTWLLSSFGFVATTLSGMFAGEWIKSGMSQPKVLRNLLLAGVIGLAAGLLMGIWHPIIKKLWTSSFVLASSGVCYLILAFFYWLIDMKGIRRWAFPLKVIGMNAITAYVLSHVIRFSTIAGFILFGTEQYTGPYYGALEVFGGFLILYLILWYMYRNKTFVKV</sequence>
<dbReference type="EMBL" id="JAIXNE010000002">
    <property type="protein sequence ID" value="MCA6075450.1"/>
    <property type="molecule type" value="Genomic_DNA"/>
</dbReference>
<feature type="transmembrane region" description="Helical" evidence="1">
    <location>
        <begin position="204"/>
        <end position="224"/>
    </location>
</feature>
<evidence type="ECO:0000313" key="6">
    <source>
        <dbReference type="Proteomes" id="UP001139409"/>
    </source>
</evidence>
<feature type="transmembrane region" description="Helical" evidence="1">
    <location>
        <begin position="123"/>
        <end position="146"/>
    </location>
</feature>
<dbReference type="InterPro" id="IPR032176">
    <property type="entry name" value="DUF5009"/>
</dbReference>
<feature type="transmembrane region" description="Helical" evidence="1">
    <location>
        <begin position="21"/>
        <end position="38"/>
    </location>
</feature>
<keyword evidence="6" id="KW-1185">Reference proteome</keyword>
<dbReference type="RefSeq" id="WP_225698551.1">
    <property type="nucleotide sequence ID" value="NZ_JAIXNE010000002.1"/>
</dbReference>
<evidence type="ECO:0000256" key="1">
    <source>
        <dbReference type="SAM" id="Phobius"/>
    </source>
</evidence>
<feature type="transmembrane region" description="Helical" evidence="1">
    <location>
        <begin position="336"/>
        <end position="358"/>
    </location>
</feature>